<dbReference type="SUPFAM" id="SSF46689">
    <property type="entry name" value="Homeodomain-like"/>
    <property type="match status" value="2"/>
</dbReference>
<dbReference type="Pfam" id="PF12833">
    <property type="entry name" value="HTH_18"/>
    <property type="match status" value="1"/>
</dbReference>
<protein>
    <submittedName>
        <fullName evidence="11">Response regulator</fullName>
    </submittedName>
</protein>
<evidence type="ECO:0000256" key="3">
    <source>
        <dbReference type="ARBA" id="ARBA00022553"/>
    </source>
</evidence>
<evidence type="ECO:0000313" key="11">
    <source>
        <dbReference type="EMBL" id="MFC0394715.1"/>
    </source>
</evidence>
<evidence type="ECO:0000259" key="9">
    <source>
        <dbReference type="PROSITE" id="PS01124"/>
    </source>
</evidence>
<keyword evidence="12" id="KW-1185">Reference proteome</keyword>
<dbReference type="PANTHER" id="PTHR42713">
    <property type="entry name" value="HISTIDINE KINASE-RELATED"/>
    <property type="match status" value="1"/>
</dbReference>
<dbReference type="SUPFAM" id="SSF52172">
    <property type="entry name" value="CheY-like"/>
    <property type="match status" value="1"/>
</dbReference>
<dbReference type="InterPro" id="IPR009057">
    <property type="entry name" value="Homeodomain-like_sf"/>
</dbReference>
<dbReference type="InterPro" id="IPR018062">
    <property type="entry name" value="HTH_AraC-typ_CS"/>
</dbReference>
<comment type="subcellular location">
    <subcellularLocation>
        <location evidence="1">Cytoplasm</location>
    </subcellularLocation>
</comment>
<dbReference type="InterPro" id="IPR011006">
    <property type="entry name" value="CheY-like_superfamily"/>
</dbReference>
<evidence type="ECO:0000256" key="1">
    <source>
        <dbReference type="ARBA" id="ARBA00004496"/>
    </source>
</evidence>
<evidence type="ECO:0000259" key="10">
    <source>
        <dbReference type="PROSITE" id="PS50110"/>
    </source>
</evidence>
<feature type="domain" description="HTH araC/xylS-type" evidence="9">
    <location>
        <begin position="446"/>
        <end position="544"/>
    </location>
</feature>
<feature type="domain" description="Response regulatory" evidence="10">
    <location>
        <begin position="4"/>
        <end position="121"/>
    </location>
</feature>
<evidence type="ECO:0000313" key="12">
    <source>
        <dbReference type="Proteomes" id="UP001589818"/>
    </source>
</evidence>
<gene>
    <name evidence="11" type="ORF">ACFFJ8_25560</name>
</gene>
<evidence type="ECO:0000256" key="2">
    <source>
        <dbReference type="ARBA" id="ARBA00022490"/>
    </source>
</evidence>
<keyword evidence="7" id="KW-0804">Transcription</keyword>
<sequence>MKRTVVVIDDKPLIRQSIVQTIDWNGLNCVVVGQAEDGIEGKRVILEHQPDILITDIKMPGLSGLDLAAYMNETFPLSKTILITGYQDFEYAQRAVRLGVYDFIVKPVRNDELQRVIGLAVEELSNKQMEITQLEQMTATCTMLEARHQSSLPSLRSKYISELIGGSASLEPDLNAAFTNLNLSCSRCAVVIIRSKQTFATVQGVDSNRINPGIHANLTEMAQTAAAKREFDLIESHHRDELVFACLFPKVLTPRELRIKLQNFCHDFIELVRMRYGLLCCIAVSSSYKQLTDLSQAFAEASALMESSFFRTEEPVLFPEAGSNSYEVGKFSIIRDLEQFNQMLEHATSEEMIAHLEQFLEQIQVYCEGNILVAKGLLSDVCLVAARYYFRATGDEFGLNKSIDEILEDVYRLPNMKEASDYLASFVKNIKSKLEGNDKQYSLVVKKSIDYINSHFSENLSLTIVADHFGLSPSYLSRLLRTETGINFVDLVYKARIEAAKRLLKDPRYKVNEVGEMVGYKEYAYFYQVFKKVEGISPKEYKNRSKEN</sequence>
<dbReference type="CDD" id="cd17536">
    <property type="entry name" value="REC_YesN-like"/>
    <property type="match status" value="1"/>
</dbReference>
<dbReference type="Proteomes" id="UP001589818">
    <property type="component" value="Unassembled WGS sequence"/>
</dbReference>
<comment type="caution">
    <text evidence="11">The sequence shown here is derived from an EMBL/GenBank/DDBJ whole genome shotgun (WGS) entry which is preliminary data.</text>
</comment>
<evidence type="ECO:0000256" key="4">
    <source>
        <dbReference type="ARBA" id="ARBA00023012"/>
    </source>
</evidence>
<dbReference type="InterPro" id="IPR051552">
    <property type="entry name" value="HptR"/>
</dbReference>
<dbReference type="Gene3D" id="3.40.50.2300">
    <property type="match status" value="1"/>
</dbReference>
<dbReference type="RefSeq" id="WP_204815887.1">
    <property type="nucleotide sequence ID" value="NZ_JANHOF010000001.1"/>
</dbReference>
<organism evidence="11 12">
    <name type="scientific">Paenibacillus mendelii</name>
    <dbReference type="NCBI Taxonomy" id="206163"/>
    <lineage>
        <taxon>Bacteria</taxon>
        <taxon>Bacillati</taxon>
        <taxon>Bacillota</taxon>
        <taxon>Bacilli</taxon>
        <taxon>Bacillales</taxon>
        <taxon>Paenibacillaceae</taxon>
        <taxon>Paenibacillus</taxon>
    </lineage>
</organism>
<reference evidence="11 12" key="1">
    <citation type="submission" date="2024-09" db="EMBL/GenBank/DDBJ databases">
        <authorList>
            <person name="Sun Q."/>
            <person name="Mori K."/>
        </authorList>
    </citation>
    <scope>NUCLEOTIDE SEQUENCE [LARGE SCALE GENOMIC DNA]</scope>
    <source>
        <strain evidence="11 12">CCM 4839</strain>
    </source>
</reference>
<evidence type="ECO:0000256" key="6">
    <source>
        <dbReference type="ARBA" id="ARBA00023125"/>
    </source>
</evidence>
<dbReference type="PROSITE" id="PS50110">
    <property type="entry name" value="RESPONSE_REGULATORY"/>
    <property type="match status" value="1"/>
</dbReference>
<dbReference type="SMART" id="SM00342">
    <property type="entry name" value="HTH_ARAC"/>
    <property type="match status" value="1"/>
</dbReference>
<dbReference type="PROSITE" id="PS01124">
    <property type="entry name" value="HTH_ARAC_FAMILY_2"/>
    <property type="match status" value="1"/>
</dbReference>
<dbReference type="Gene3D" id="1.10.10.60">
    <property type="entry name" value="Homeodomain-like"/>
    <property type="match status" value="2"/>
</dbReference>
<keyword evidence="6" id="KW-0238">DNA-binding</keyword>
<proteinExistence type="predicted"/>
<keyword evidence="2" id="KW-0963">Cytoplasm</keyword>
<accession>A0ABV6JFL3</accession>
<dbReference type="PROSITE" id="PS00041">
    <property type="entry name" value="HTH_ARAC_FAMILY_1"/>
    <property type="match status" value="1"/>
</dbReference>
<keyword evidence="3 8" id="KW-0597">Phosphoprotein</keyword>
<keyword evidence="5" id="KW-0805">Transcription regulation</keyword>
<evidence type="ECO:0000256" key="8">
    <source>
        <dbReference type="PROSITE-ProRule" id="PRU00169"/>
    </source>
</evidence>
<dbReference type="Pfam" id="PF00072">
    <property type="entry name" value="Response_reg"/>
    <property type="match status" value="1"/>
</dbReference>
<dbReference type="InterPro" id="IPR018060">
    <property type="entry name" value="HTH_AraC"/>
</dbReference>
<dbReference type="EMBL" id="JBHLVF010000041">
    <property type="protein sequence ID" value="MFC0394715.1"/>
    <property type="molecule type" value="Genomic_DNA"/>
</dbReference>
<dbReference type="SMART" id="SM00448">
    <property type="entry name" value="REC"/>
    <property type="match status" value="1"/>
</dbReference>
<evidence type="ECO:0000256" key="7">
    <source>
        <dbReference type="ARBA" id="ARBA00023163"/>
    </source>
</evidence>
<keyword evidence="4" id="KW-0902">Two-component regulatory system</keyword>
<evidence type="ECO:0000256" key="5">
    <source>
        <dbReference type="ARBA" id="ARBA00023015"/>
    </source>
</evidence>
<feature type="modified residue" description="4-aspartylphosphate" evidence="8">
    <location>
        <position position="56"/>
    </location>
</feature>
<dbReference type="InterPro" id="IPR001789">
    <property type="entry name" value="Sig_transdc_resp-reg_receiver"/>
</dbReference>
<dbReference type="PANTHER" id="PTHR42713:SF3">
    <property type="entry name" value="TRANSCRIPTIONAL REGULATORY PROTEIN HPTR"/>
    <property type="match status" value="1"/>
</dbReference>
<name>A0ABV6JFL3_9BACL</name>